<protein>
    <recommendedName>
        <fullName evidence="1">Nucleotide-diphospho-sugar transferase domain-containing protein</fullName>
    </recommendedName>
</protein>
<dbReference type="EMBL" id="OX465078">
    <property type="protein sequence ID" value="CAI9273901.1"/>
    <property type="molecule type" value="Genomic_DNA"/>
</dbReference>
<dbReference type="PANTHER" id="PTHR46038">
    <property type="entry name" value="EXPRESSED PROTEIN-RELATED"/>
    <property type="match status" value="1"/>
</dbReference>
<reference evidence="2" key="1">
    <citation type="submission" date="2023-04" db="EMBL/GenBank/DDBJ databases">
        <authorList>
            <person name="Vijverberg K."/>
            <person name="Xiong W."/>
            <person name="Schranz E."/>
        </authorList>
    </citation>
    <scope>NUCLEOTIDE SEQUENCE</scope>
</reference>
<dbReference type="AlphaFoldDB" id="A0AA35YH88"/>
<dbReference type="PANTHER" id="PTHR46038:SF47">
    <property type="entry name" value="NUCLEOTIDE-DIPHOSPHO-SUGAR TRANSFERASE-RELATED"/>
    <property type="match status" value="1"/>
</dbReference>
<evidence type="ECO:0000259" key="1">
    <source>
        <dbReference type="Pfam" id="PF03407"/>
    </source>
</evidence>
<sequence>MRLFLREAAANVIYRHSPPLSSVDVYASARVSQAWGCFGLLIMIRSSMDRKRREDEPPWPPSMVASIDNKVVVADRRCYSTVYHPEGPQCSCFTWVQVCCCFKFLWCKREEAAEPPAVIIAPSSPPDATTPVVVVVIFRHHHPRPATRFTSGCSGASVSHRDSSLTSHTSLLLPSKQTPPNHLRCRASRLNSFLASFPLKPLATSTPLPSHPSSETEEHKIYTTRPSIDLGVVSIRISFSPSDEDLHKFVYYPPTTTNHRTPLPPRHHRIHQTEAAAMDQSTKAGIPIALCTVLLISISFIYMLSEKNTSVSITQKVSPSKPSSSMRKTSTYRDELEAALRGASMANKTVIIAIVNKAYTEGDKPMLDIFLDGFWLGEDTRSLTNHLLIVAVDQTAFDRCKFLRLHCYRLKTDGEDFVGEKVYMSEEFIKMMWQRTRFLGDVLRRGYNFVFTDTDVLWLRNPFPHLTLNYETADLQISVDQFNGNQWSQKNPINTGFYMIRSNNKTIALFDKWYGERNKSPGKKEQDVLIELMKKGSFKRLGIRVRFLDTLYFSGFCQDSRDVKIVSTFHANCCRRIKAKVSDLTSVIHDWKRFKDLSPSPLANKTMEEFRWSSHSACQKSWIS</sequence>
<gene>
    <name evidence="2" type="ORF">LSALG_LOCUS14020</name>
</gene>
<dbReference type="InterPro" id="IPR005069">
    <property type="entry name" value="Nucl-diP-sugar_transferase"/>
</dbReference>
<dbReference type="Proteomes" id="UP001177003">
    <property type="component" value="Chromosome 2"/>
</dbReference>
<feature type="domain" description="Nucleotide-diphospho-sugar transferase" evidence="1">
    <location>
        <begin position="384"/>
        <end position="584"/>
    </location>
</feature>
<organism evidence="2 3">
    <name type="scientific">Lactuca saligna</name>
    <name type="common">Willowleaf lettuce</name>
    <dbReference type="NCBI Taxonomy" id="75948"/>
    <lineage>
        <taxon>Eukaryota</taxon>
        <taxon>Viridiplantae</taxon>
        <taxon>Streptophyta</taxon>
        <taxon>Embryophyta</taxon>
        <taxon>Tracheophyta</taxon>
        <taxon>Spermatophyta</taxon>
        <taxon>Magnoliopsida</taxon>
        <taxon>eudicotyledons</taxon>
        <taxon>Gunneridae</taxon>
        <taxon>Pentapetalae</taxon>
        <taxon>asterids</taxon>
        <taxon>campanulids</taxon>
        <taxon>Asterales</taxon>
        <taxon>Asteraceae</taxon>
        <taxon>Cichorioideae</taxon>
        <taxon>Cichorieae</taxon>
        <taxon>Lactucinae</taxon>
        <taxon>Lactuca</taxon>
    </lineage>
</organism>
<evidence type="ECO:0000313" key="2">
    <source>
        <dbReference type="EMBL" id="CAI9273901.1"/>
    </source>
</evidence>
<keyword evidence="3" id="KW-1185">Reference proteome</keyword>
<dbReference type="Pfam" id="PF03407">
    <property type="entry name" value="Nucleotid_trans"/>
    <property type="match status" value="1"/>
</dbReference>
<evidence type="ECO:0000313" key="3">
    <source>
        <dbReference type="Proteomes" id="UP001177003"/>
    </source>
</evidence>
<accession>A0AA35YH88</accession>
<proteinExistence type="predicted"/>
<dbReference type="InterPro" id="IPR044821">
    <property type="entry name" value="At1g28695/At4g15970-like"/>
</dbReference>
<name>A0AA35YH88_LACSI</name>